<feature type="region of interest" description="Disordered" evidence="1">
    <location>
        <begin position="191"/>
        <end position="218"/>
    </location>
</feature>
<evidence type="ECO:0000313" key="4">
    <source>
        <dbReference type="Proteomes" id="UP000324897"/>
    </source>
</evidence>
<keyword evidence="2" id="KW-0472">Membrane</keyword>
<sequence length="270" mass="30643">LYNILVRGYTRRRPGQPPDDGALAVSVDLHGWEGLERQAAGPLWMQRRRQDVSRLHGCDQINDEADEMLSRGFKAQIYDVYRYLPPEPQNQDVTVYKLVLILYCGIFEKHAKRGRYAQAKEAARAGDDEDYSDASFVIFCNCALILIKIHATTILILMFLKGDNPLMIDAVAKRFIIVVVTTEIWPTFQLPRQPRKQSSPDLRNHHASRASSSKQPQPRWLTARSLLPKGFVHLRPAVVCQKASGSGRYLVWKIAPSAFSLNKFKATAVR</sequence>
<dbReference type="AlphaFoldDB" id="A0A5J9U4K4"/>
<comment type="caution">
    <text evidence="3">The sequence shown here is derived from an EMBL/GenBank/DDBJ whole genome shotgun (WGS) entry which is preliminary data.</text>
</comment>
<protein>
    <submittedName>
        <fullName evidence="3">Uncharacterized protein</fullName>
    </submittedName>
</protein>
<feature type="non-terminal residue" evidence="3">
    <location>
        <position position="1"/>
    </location>
</feature>
<evidence type="ECO:0000313" key="3">
    <source>
        <dbReference type="EMBL" id="TVU18583.1"/>
    </source>
</evidence>
<proteinExistence type="predicted"/>
<dbReference type="EMBL" id="RWGY01000029">
    <property type="protein sequence ID" value="TVU18583.1"/>
    <property type="molecule type" value="Genomic_DNA"/>
</dbReference>
<evidence type="ECO:0000256" key="1">
    <source>
        <dbReference type="SAM" id="MobiDB-lite"/>
    </source>
</evidence>
<accession>A0A5J9U4K4</accession>
<organism evidence="3 4">
    <name type="scientific">Eragrostis curvula</name>
    <name type="common">weeping love grass</name>
    <dbReference type="NCBI Taxonomy" id="38414"/>
    <lineage>
        <taxon>Eukaryota</taxon>
        <taxon>Viridiplantae</taxon>
        <taxon>Streptophyta</taxon>
        <taxon>Embryophyta</taxon>
        <taxon>Tracheophyta</taxon>
        <taxon>Spermatophyta</taxon>
        <taxon>Magnoliopsida</taxon>
        <taxon>Liliopsida</taxon>
        <taxon>Poales</taxon>
        <taxon>Poaceae</taxon>
        <taxon>PACMAD clade</taxon>
        <taxon>Chloridoideae</taxon>
        <taxon>Eragrostideae</taxon>
        <taxon>Eragrostidinae</taxon>
        <taxon>Eragrostis</taxon>
    </lineage>
</organism>
<dbReference type="OrthoDB" id="2009088at2759"/>
<feature type="transmembrane region" description="Helical" evidence="2">
    <location>
        <begin position="136"/>
        <end position="160"/>
    </location>
</feature>
<name>A0A5J9U4K4_9POAL</name>
<dbReference type="Proteomes" id="UP000324897">
    <property type="component" value="Chromosome 7"/>
</dbReference>
<keyword evidence="2" id="KW-0812">Transmembrane</keyword>
<keyword evidence="4" id="KW-1185">Reference proteome</keyword>
<keyword evidence="2" id="KW-1133">Transmembrane helix</keyword>
<reference evidence="3 4" key="1">
    <citation type="journal article" date="2019" name="Sci. Rep.">
        <title>A high-quality genome of Eragrostis curvula grass provides insights into Poaceae evolution and supports new strategies to enhance forage quality.</title>
        <authorList>
            <person name="Carballo J."/>
            <person name="Santos B.A.C.M."/>
            <person name="Zappacosta D."/>
            <person name="Garbus I."/>
            <person name="Selva J.P."/>
            <person name="Gallo C.A."/>
            <person name="Diaz A."/>
            <person name="Albertini E."/>
            <person name="Caccamo M."/>
            <person name="Echenique V."/>
        </authorList>
    </citation>
    <scope>NUCLEOTIDE SEQUENCE [LARGE SCALE GENOMIC DNA]</scope>
    <source>
        <strain evidence="4">cv. Victoria</strain>
        <tissue evidence="3">Leaf</tissue>
    </source>
</reference>
<gene>
    <name evidence="3" type="ORF">EJB05_34690</name>
</gene>
<evidence type="ECO:0000256" key="2">
    <source>
        <dbReference type="SAM" id="Phobius"/>
    </source>
</evidence>